<dbReference type="OrthoDB" id="6914924at2"/>
<feature type="transmembrane region" description="Helical" evidence="1">
    <location>
        <begin position="91"/>
        <end position="113"/>
    </location>
</feature>
<accession>A0A0A6DJ18</accession>
<dbReference type="AlphaFoldDB" id="A0A0A6DJ18"/>
<feature type="transmembrane region" description="Helical" evidence="1">
    <location>
        <begin position="119"/>
        <end position="143"/>
    </location>
</feature>
<keyword evidence="1" id="KW-1133">Transmembrane helix</keyword>
<sequence length="147" mass="16711">MTAPQNVLSRAQLGFFMGALWWPTLAVLAISSYDLWTGAYSTHDSAQTNWQYPLWWGIPGLLGFSLWMSRGAKRRTEQQAVRMVWMAPLKIVLFYGVPWVIYGLCSLIAGPFSDAYMSFAWIMLIPYVLIAGYFCAGVTVALYRIFF</sequence>
<keyword evidence="1" id="KW-0812">Transmembrane</keyword>
<evidence type="ECO:0000313" key="2">
    <source>
        <dbReference type="EMBL" id="KHA74534.1"/>
    </source>
</evidence>
<dbReference type="Proteomes" id="UP000030564">
    <property type="component" value="Unassembled WGS sequence"/>
</dbReference>
<feature type="transmembrane region" description="Helical" evidence="1">
    <location>
        <begin position="12"/>
        <end position="33"/>
    </location>
</feature>
<keyword evidence="1" id="KW-0472">Membrane</keyword>
<comment type="caution">
    <text evidence="2">The sequence shown here is derived from an EMBL/GenBank/DDBJ whole genome shotgun (WGS) entry which is preliminary data.</text>
</comment>
<name>A0A0A6DJ18_9PSED</name>
<organism evidence="2 3">
    <name type="scientific">Pseudomonas chlororaphis</name>
    <dbReference type="NCBI Taxonomy" id="587753"/>
    <lineage>
        <taxon>Bacteria</taxon>
        <taxon>Pseudomonadati</taxon>
        <taxon>Pseudomonadota</taxon>
        <taxon>Gammaproteobacteria</taxon>
        <taxon>Pseudomonadales</taxon>
        <taxon>Pseudomonadaceae</taxon>
        <taxon>Pseudomonas</taxon>
    </lineage>
</organism>
<feature type="transmembrane region" description="Helical" evidence="1">
    <location>
        <begin position="53"/>
        <end position="70"/>
    </location>
</feature>
<protein>
    <submittedName>
        <fullName evidence="2">Uncharacterized protein</fullName>
    </submittedName>
</protein>
<dbReference type="PATRIC" id="fig|587753.9.peg.2299"/>
<evidence type="ECO:0000256" key="1">
    <source>
        <dbReference type="SAM" id="Phobius"/>
    </source>
</evidence>
<gene>
    <name evidence="2" type="ORF">NZ35_05525</name>
</gene>
<reference evidence="2 3" key="1">
    <citation type="submission" date="2014-10" db="EMBL/GenBank/DDBJ databases">
        <title>Draft genome sequence of Pseudomonas chlororaphis EA105.</title>
        <authorList>
            <person name="McCully L.M."/>
            <person name="Bitzer A.S."/>
            <person name="Spence C."/>
            <person name="Bais H."/>
            <person name="Silby M.W."/>
        </authorList>
    </citation>
    <scope>NUCLEOTIDE SEQUENCE [LARGE SCALE GENOMIC DNA]</scope>
    <source>
        <strain evidence="2 3">EA105</strain>
    </source>
</reference>
<proteinExistence type="predicted"/>
<dbReference type="EMBL" id="JSFK01000002">
    <property type="protein sequence ID" value="KHA74534.1"/>
    <property type="molecule type" value="Genomic_DNA"/>
</dbReference>
<evidence type="ECO:0000313" key="3">
    <source>
        <dbReference type="Proteomes" id="UP000030564"/>
    </source>
</evidence>